<evidence type="ECO:0000259" key="1">
    <source>
        <dbReference type="Pfam" id="PF13503"/>
    </source>
</evidence>
<gene>
    <name evidence="2" type="ORF">FJD37_16645</name>
</gene>
<sequence length="246" mass="27513">MTSNAITPQQWLAKTPLRPGEHLYAVISSTSTAQPLAAWRQHESQPAVPLWANTPYADWLPVMPWLLSLTGTEAFLNWAAHTDAQDWGWLAISSAPPELIAEHLRGLTQVFTAPDDAVFFRFWDGRYFLTVLQQLGETTSDILPVFDRFWVNGQPVVVGQGANRPAQAFPWWQVPEDLLCALVEQDSSSVIDNLMCLLKETAPLLYNATAESVLRQKVESYLATTGSALNFDHARFTAYLQQEIGQ</sequence>
<dbReference type="RefSeq" id="WP_146426709.1">
    <property type="nucleotide sequence ID" value="NZ_VFIP01000035.1"/>
</dbReference>
<organism evidence="2 3">
    <name type="scientific">Pseudomonas saxonica</name>
    <dbReference type="NCBI Taxonomy" id="2600598"/>
    <lineage>
        <taxon>Bacteria</taxon>
        <taxon>Pseudomonadati</taxon>
        <taxon>Pseudomonadota</taxon>
        <taxon>Gammaproteobacteria</taxon>
        <taxon>Pseudomonadales</taxon>
        <taxon>Pseudomonadaceae</taxon>
        <taxon>Pseudomonas</taxon>
    </lineage>
</organism>
<evidence type="ECO:0000313" key="3">
    <source>
        <dbReference type="Proteomes" id="UP000317901"/>
    </source>
</evidence>
<dbReference type="EMBL" id="VFIP01000035">
    <property type="protein sequence ID" value="TWR87233.1"/>
    <property type="molecule type" value="Genomic_DNA"/>
</dbReference>
<protein>
    <submittedName>
        <fullName evidence="2">DUF4123 domain-containing protein</fullName>
    </submittedName>
</protein>
<dbReference type="Pfam" id="PF13503">
    <property type="entry name" value="DUF4123"/>
    <property type="match status" value="1"/>
</dbReference>
<dbReference type="Proteomes" id="UP000317901">
    <property type="component" value="Unassembled WGS sequence"/>
</dbReference>
<dbReference type="OrthoDB" id="955748at2"/>
<reference evidence="2 3" key="1">
    <citation type="submission" date="2019-06" db="EMBL/GenBank/DDBJ databases">
        <title>Pseudomonas bimorpha sp. nov. isolated from bovine raw milk and skim milk concentrate.</title>
        <authorList>
            <person name="Hofmann K."/>
            <person name="Huptas C."/>
            <person name="Doll E."/>
            <person name="Scherer S."/>
            <person name="Wenning M."/>
        </authorList>
    </citation>
    <scope>NUCLEOTIDE SEQUENCE [LARGE SCALE GENOMIC DNA]</scope>
    <source>
        <strain evidence="2 3">DSM 108990</strain>
    </source>
</reference>
<dbReference type="AlphaFoldDB" id="A0A5C5PU85"/>
<name>A0A5C5PU85_9PSED</name>
<accession>A0A5C5PU85</accession>
<feature type="domain" description="DUF4123" evidence="1">
    <location>
        <begin position="23"/>
        <end position="138"/>
    </location>
</feature>
<proteinExistence type="predicted"/>
<dbReference type="InterPro" id="IPR025391">
    <property type="entry name" value="DUF4123"/>
</dbReference>
<evidence type="ECO:0000313" key="2">
    <source>
        <dbReference type="EMBL" id="TWR87233.1"/>
    </source>
</evidence>
<comment type="caution">
    <text evidence="2">The sequence shown here is derived from an EMBL/GenBank/DDBJ whole genome shotgun (WGS) entry which is preliminary data.</text>
</comment>